<feature type="compositionally biased region" description="Basic and acidic residues" evidence="1">
    <location>
        <begin position="44"/>
        <end position="57"/>
    </location>
</feature>
<feature type="region of interest" description="Disordered" evidence="1">
    <location>
        <begin position="33"/>
        <end position="93"/>
    </location>
</feature>
<sequence length="265" mass="30528">MAFFLCVLFFGTILRNGAAASSGNGHFAQQQLPGYFTYGGGPNDDTRRMDSESDQRRQQQLGRTSRRHSSDHFSQQRPQMSDNQQRKPGGWSFGEKDKCQERCELDCFTFPFTDMGDTIKEFEQPRLIWICTQLKPPSRPFHEKIVNHVTNASLFEYVIFGVVLMAVIVCFVCGCYQCCCRQNPHDGRHSSRSFIEERNTDCSNFANHFGAQTKSNHAPLKLVTGSFIRRPFRPPIAHIRRRSQRSVGHLIRSERWRAFECHGQL</sequence>
<organism evidence="4 5">
    <name type="scientific">Globodera rostochiensis</name>
    <name type="common">Golden nematode worm</name>
    <name type="synonym">Heterodera rostochiensis</name>
    <dbReference type="NCBI Taxonomy" id="31243"/>
    <lineage>
        <taxon>Eukaryota</taxon>
        <taxon>Metazoa</taxon>
        <taxon>Ecdysozoa</taxon>
        <taxon>Nematoda</taxon>
        <taxon>Chromadorea</taxon>
        <taxon>Rhabditida</taxon>
        <taxon>Tylenchina</taxon>
        <taxon>Tylenchomorpha</taxon>
        <taxon>Tylenchoidea</taxon>
        <taxon>Heteroderidae</taxon>
        <taxon>Heteroderinae</taxon>
        <taxon>Globodera</taxon>
    </lineage>
</organism>
<evidence type="ECO:0000256" key="1">
    <source>
        <dbReference type="SAM" id="MobiDB-lite"/>
    </source>
</evidence>
<name>A0A914HD25_GLORO</name>
<evidence type="ECO:0000256" key="2">
    <source>
        <dbReference type="SAM" id="Phobius"/>
    </source>
</evidence>
<dbReference type="Proteomes" id="UP000887572">
    <property type="component" value="Unplaced"/>
</dbReference>
<dbReference type="AlphaFoldDB" id="A0A914HD25"/>
<feature type="compositionally biased region" description="Polar residues" evidence="1">
    <location>
        <begin position="72"/>
        <end position="83"/>
    </location>
</feature>
<reference evidence="5" key="1">
    <citation type="submission" date="2022-11" db="UniProtKB">
        <authorList>
            <consortium name="WormBaseParasite"/>
        </authorList>
    </citation>
    <scope>IDENTIFICATION</scope>
</reference>
<feature type="signal peptide" evidence="3">
    <location>
        <begin position="1"/>
        <end position="19"/>
    </location>
</feature>
<keyword evidence="2" id="KW-0812">Transmembrane</keyword>
<keyword evidence="2" id="KW-1133">Transmembrane helix</keyword>
<keyword evidence="2" id="KW-0472">Membrane</keyword>
<proteinExistence type="predicted"/>
<keyword evidence="4" id="KW-1185">Reference proteome</keyword>
<protein>
    <submittedName>
        <fullName evidence="5">Uncharacterized protein</fullName>
    </submittedName>
</protein>
<evidence type="ECO:0000313" key="5">
    <source>
        <dbReference type="WBParaSite" id="Gr19_v10_g16387.t1"/>
    </source>
</evidence>
<dbReference type="WBParaSite" id="Gr19_v10_g16387.t1">
    <property type="protein sequence ID" value="Gr19_v10_g16387.t1"/>
    <property type="gene ID" value="Gr19_v10_g16387"/>
</dbReference>
<evidence type="ECO:0000256" key="3">
    <source>
        <dbReference type="SAM" id="SignalP"/>
    </source>
</evidence>
<feature type="transmembrane region" description="Helical" evidence="2">
    <location>
        <begin position="157"/>
        <end position="179"/>
    </location>
</feature>
<keyword evidence="3" id="KW-0732">Signal</keyword>
<feature type="chain" id="PRO_5037640947" evidence="3">
    <location>
        <begin position="20"/>
        <end position="265"/>
    </location>
</feature>
<accession>A0A914HD25</accession>
<evidence type="ECO:0000313" key="4">
    <source>
        <dbReference type="Proteomes" id="UP000887572"/>
    </source>
</evidence>